<keyword evidence="1" id="KW-0472">Membrane</keyword>
<dbReference type="EMBL" id="UGPW01000001">
    <property type="protein sequence ID" value="STY87053.1"/>
    <property type="molecule type" value="Genomic_DNA"/>
</dbReference>
<evidence type="ECO:0000313" key="3">
    <source>
        <dbReference type="Proteomes" id="UP000255102"/>
    </source>
</evidence>
<dbReference type="Proteomes" id="UP000255102">
    <property type="component" value="Unassembled WGS sequence"/>
</dbReference>
<name>A0A378PJW8_9GAMM</name>
<organism evidence="2 3">
    <name type="scientific">Moraxella ovis</name>
    <dbReference type="NCBI Taxonomy" id="29433"/>
    <lineage>
        <taxon>Bacteria</taxon>
        <taxon>Pseudomonadati</taxon>
        <taxon>Pseudomonadota</taxon>
        <taxon>Gammaproteobacteria</taxon>
        <taxon>Moraxellales</taxon>
        <taxon>Moraxellaceae</taxon>
        <taxon>Moraxella</taxon>
    </lineage>
</organism>
<proteinExistence type="predicted"/>
<keyword evidence="1" id="KW-0812">Transmembrane</keyword>
<accession>A0A378PJW8</accession>
<feature type="transmembrane region" description="Helical" evidence="1">
    <location>
        <begin position="31"/>
        <end position="51"/>
    </location>
</feature>
<sequence>MVFIDIWNYIRGKDFWSFGNKLKSDDSKLEWFYWFALKVVVYLAGIYHFLFKV</sequence>
<dbReference type="AlphaFoldDB" id="A0A378PJW8"/>
<gene>
    <name evidence="2" type="ORF">NCTC11227_01052</name>
</gene>
<protein>
    <submittedName>
        <fullName evidence="2">Uncharacterized protein</fullName>
    </submittedName>
</protein>
<keyword evidence="1" id="KW-1133">Transmembrane helix</keyword>
<evidence type="ECO:0000313" key="2">
    <source>
        <dbReference type="EMBL" id="STY87053.1"/>
    </source>
</evidence>
<reference evidence="2 3" key="1">
    <citation type="submission" date="2018-06" db="EMBL/GenBank/DDBJ databases">
        <authorList>
            <consortium name="Pathogen Informatics"/>
            <person name="Doyle S."/>
        </authorList>
    </citation>
    <scope>NUCLEOTIDE SEQUENCE [LARGE SCALE GENOMIC DNA]</scope>
    <source>
        <strain evidence="2 3">NCTC11227</strain>
    </source>
</reference>
<evidence type="ECO:0000256" key="1">
    <source>
        <dbReference type="SAM" id="Phobius"/>
    </source>
</evidence>